<evidence type="ECO:0000256" key="8">
    <source>
        <dbReference type="ARBA" id="ARBA00049922"/>
    </source>
</evidence>
<comment type="cofactor">
    <cofactor evidence="1">
        <name>FMN</name>
        <dbReference type="ChEBI" id="CHEBI:58210"/>
    </cofactor>
</comment>
<dbReference type="InterPro" id="IPR050315">
    <property type="entry name" value="FAD-oxidoreductase_2"/>
</dbReference>
<organism evidence="10 11">
    <name type="scientific">Lactobacillus xylocopicola</name>
    <dbReference type="NCBI Taxonomy" id="2976676"/>
    <lineage>
        <taxon>Bacteria</taxon>
        <taxon>Bacillati</taxon>
        <taxon>Bacillota</taxon>
        <taxon>Bacilli</taxon>
        <taxon>Lactobacillales</taxon>
        <taxon>Lactobacillaceae</taxon>
        <taxon>Lactobacillus</taxon>
    </lineage>
</organism>
<dbReference type="EMBL" id="AP026803">
    <property type="protein sequence ID" value="BDR61089.1"/>
    <property type="molecule type" value="Genomic_DNA"/>
</dbReference>
<reference evidence="10 11" key="1">
    <citation type="journal article" date="2023" name="Microbiol. Spectr.">
        <title>Symbiosis of Carpenter Bees with Uncharacterized Lactic Acid Bacteria Showing NAD Auxotrophy.</title>
        <authorList>
            <person name="Kawasaki S."/>
            <person name="Ozawa K."/>
            <person name="Mori T."/>
            <person name="Yamamoto A."/>
            <person name="Ito M."/>
            <person name="Ohkuma M."/>
            <person name="Sakamoto M."/>
            <person name="Matsutani M."/>
        </authorList>
    </citation>
    <scope>NUCLEOTIDE SEQUENCE [LARGE SCALE GENOMIC DNA]</scope>
    <source>
        <strain evidence="10 11">Kim32-2</strain>
    </source>
</reference>
<accession>A0ABM8BIF3</accession>
<keyword evidence="7" id="KW-0560">Oxidoreductase</keyword>
<dbReference type="SMART" id="SM00900">
    <property type="entry name" value="FMN_bind"/>
    <property type="match status" value="1"/>
</dbReference>
<dbReference type="PANTHER" id="PTHR43400">
    <property type="entry name" value="FUMARATE REDUCTASE"/>
    <property type="match status" value="1"/>
</dbReference>
<evidence type="ECO:0000256" key="1">
    <source>
        <dbReference type="ARBA" id="ARBA00001917"/>
    </source>
</evidence>
<evidence type="ECO:0000313" key="11">
    <source>
        <dbReference type="Proteomes" id="UP001321741"/>
    </source>
</evidence>
<dbReference type="SUPFAM" id="SSF56425">
    <property type="entry name" value="Succinate dehydrogenase/fumarate reductase flavoprotein, catalytic domain"/>
    <property type="match status" value="1"/>
</dbReference>
<keyword evidence="11" id="KW-1185">Reference proteome</keyword>
<dbReference type="SUPFAM" id="SSF51905">
    <property type="entry name" value="FAD/NAD(P)-binding domain"/>
    <property type="match status" value="1"/>
</dbReference>
<dbReference type="InterPro" id="IPR007329">
    <property type="entry name" value="FMN-bd"/>
</dbReference>
<name>A0ABM8BIF3_9LACO</name>
<evidence type="ECO:0000256" key="6">
    <source>
        <dbReference type="ARBA" id="ARBA00022827"/>
    </source>
</evidence>
<feature type="domain" description="FMN-binding" evidence="9">
    <location>
        <begin position="524"/>
        <end position="599"/>
    </location>
</feature>
<evidence type="ECO:0000256" key="2">
    <source>
        <dbReference type="ARBA" id="ARBA00001974"/>
    </source>
</evidence>
<dbReference type="Proteomes" id="UP001321741">
    <property type="component" value="Chromosome"/>
</dbReference>
<dbReference type="Pfam" id="PF00890">
    <property type="entry name" value="FAD_binding_2"/>
    <property type="match status" value="1"/>
</dbReference>
<proteinExistence type="predicted"/>
<evidence type="ECO:0000256" key="4">
    <source>
        <dbReference type="ARBA" id="ARBA00015872"/>
    </source>
</evidence>
<comment type="catalytic activity">
    <reaction evidence="8">
        <text>dihydrourocanate + A = urocanate + AH2</text>
        <dbReference type="Rhea" id="RHEA:36059"/>
        <dbReference type="ChEBI" id="CHEBI:13193"/>
        <dbReference type="ChEBI" id="CHEBI:17499"/>
        <dbReference type="ChEBI" id="CHEBI:27247"/>
        <dbReference type="ChEBI" id="CHEBI:72991"/>
        <dbReference type="EC" id="1.3.99.33"/>
    </reaction>
</comment>
<evidence type="ECO:0000256" key="3">
    <source>
        <dbReference type="ARBA" id="ARBA00013137"/>
    </source>
</evidence>
<protein>
    <recommendedName>
        <fullName evidence="4">Urocanate reductase</fullName>
        <ecNumber evidence="3">1.3.99.33</ecNumber>
    </recommendedName>
</protein>
<dbReference type="InterPro" id="IPR003953">
    <property type="entry name" value="FAD-dep_OxRdtase_2_FAD-bd"/>
</dbReference>
<dbReference type="PANTHER" id="PTHR43400:SF10">
    <property type="entry name" value="3-OXOSTEROID 1-DEHYDROGENASE"/>
    <property type="match status" value="1"/>
</dbReference>
<sequence length="600" mass="65706">MTDQKNIAWDANYDVVVLGFGGAGATAARFAADAGAKVLLVDSAPEGHEGGNTRYSAQLIGTGKDFAETKKYYEKLTAPMELDEEMIDTFVQGMVDMPEYVEKYLEVKPCRARQFAPFLKNSYEEYPEFPGVHSYDYTTVVENLFDASLWQNLKTQVLKRKAKITVLYNTPAQELIQNPETGRIEGVVIDRTGKQLKVQAKNGVVLATGGFENNQRMIEDFLGAKRVAPLGTLYNQGMGITMAQAAGADLWHMANYESLGLLHGMAFAVPAGERGRLMLGEQNDVVAQGSSFVIGDDGTRYFNEAEENRHGHIKNHGLWKVPLNQEHPYLIFDENKKRELDADDIIGDYKPYTEHVLKADSIEELADKIGVEAQTLAATLKRFNQAAEAQDDTEFHRAPATMKALAGKPVYAVQMEQTMLNTQGGPKRNTRAEVLNTKGEPIPHLYSAGELGGLCANQYQGGGNLAECLIWGKIAGVEAARLKDDITVDAVSGGSAQARYLDSDLKQEDYPTAKNQYIGRSTTGMGDELVVRVTVGEQKRLTNIEVLKQDESADYGLKAVKTLPAEMVKQNKVDVDAVSGASSTSRGLKDAVNDALSKIN</sequence>
<dbReference type="EC" id="1.3.99.33" evidence="3"/>
<dbReference type="Gene3D" id="3.90.700.10">
    <property type="entry name" value="Succinate dehydrogenase/fumarate reductase flavoprotein, catalytic domain"/>
    <property type="match status" value="1"/>
</dbReference>
<evidence type="ECO:0000256" key="7">
    <source>
        <dbReference type="ARBA" id="ARBA00023002"/>
    </source>
</evidence>
<evidence type="ECO:0000256" key="5">
    <source>
        <dbReference type="ARBA" id="ARBA00022630"/>
    </source>
</evidence>
<keyword evidence="5" id="KW-0285">Flavoprotein</keyword>
<evidence type="ECO:0000259" key="9">
    <source>
        <dbReference type="SMART" id="SM00900"/>
    </source>
</evidence>
<keyword evidence="6" id="KW-0274">FAD</keyword>
<dbReference type="Pfam" id="PF04205">
    <property type="entry name" value="FMN_bind"/>
    <property type="match status" value="1"/>
</dbReference>
<dbReference type="InterPro" id="IPR027477">
    <property type="entry name" value="Succ_DH/fumarate_Rdtase_cat_sf"/>
</dbReference>
<comment type="cofactor">
    <cofactor evidence="2">
        <name>FAD</name>
        <dbReference type="ChEBI" id="CHEBI:57692"/>
    </cofactor>
</comment>
<dbReference type="Gene3D" id="3.50.50.60">
    <property type="entry name" value="FAD/NAD(P)-binding domain"/>
    <property type="match status" value="1"/>
</dbReference>
<gene>
    <name evidence="10" type="ORF">KIM322_13500</name>
</gene>
<dbReference type="Gene3D" id="3.90.1010.20">
    <property type="match status" value="1"/>
</dbReference>
<dbReference type="InterPro" id="IPR036188">
    <property type="entry name" value="FAD/NAD-bd_sf"/>
</dbReference>
<evidence type="ECO:0000313" key="10">
    <source>
        <dbReference type="EMBL" id="BDR61089.1"/>
    </source>
</evidence>
<dbReference type="RefSeq" id="WP_317637321.1">
    <property type="nucleotide sequence ID" value="NZ_AP026803.1"/>
</dbReference>